<dbReference type="InterPro" id="IPR038600">
    <property type="entry name" value="Csn2_sf"/>
</dbReference>
<evidence type="ECO:0000313" key="1">
    <source>
        <dbReference type="EMBL" id="RGT56298.1"/>
    </source>
</evidence>
<organism evidence="1 2">
    <name type="scientific">Solobacterium moorei</name>
    <dbReference type="NCBI Taxonomy" id="102148"/>
    <lineage>
        <taxon>Bacteria</taxon>
        <taxon>Bacillati</taxon>
        <taxon>Bacillota</taxon>
        <taxon>Erysipelotrichia</taxon>
        <taxon>Erysipelotrichales</taxon>
        <taxon>Erysipelotrichaceae</taxon>
        <taxon>Solobacterium</taxon>
    </lineage>
</organism>
<accession>A0A412PF77</accession>
<protein>
    <submittedName>
        <fullName evidence="1">Type II-A CRISPR-associated protein Csn2</fullName>
    </submittedName>
</protein>
<dbReference type="RefSeq" id="WP_118764801.1">
    <property type="nucleotide sequence ID" value="NZ_CABJCF010000002.1"/>
</dbReference>
<dbReference type="NCBIfam" id="TIGR01866">
    <property type="entry name" value="cas_Csn2"/>
    <property type="match status" value="1"/>
</dbReference>
<dbReference type="CDD" id="cd09644">
    <property type="entry name" value="Csn2"/>
    <property type="match status" value="1"/>
</dbReference>
<proteinExistence type="predicted"/>
<dbReference type="Proteomes" id="UP000284731">
    <property type="component" value="Unassembled WGS sequence"/>
</dbReference>
<sequence>MKLANSKFFETLDFEKGSQTLVVENVELLRTIILQLKFQINNKIGDFILSDKDAILDISKNILLITDVFEISSLSKQLKNKLQQYVESNYDNDDLYQDLYQKLIDFGNDLINSSPYPLCFNQSITKIDMIKLLGIQLEHNYSSLLEEIVDYIDIFSQIIKTKLFVFISLRSYLTGEEFNNFIKIMDYKGIRILLIERYLSLDNSIVNNVQIIDKDLCVI</sequence>
<dbReference type="Pfam" id="PF09711">
    <property type="entry name" value="Cas_Csn2"/>
    <property type="match status" value="1"/>
</dbReference>
<gene>
    <name evidence="1" type="primary">csn2</name>
    <name evidence="1" type="ORF">DWX20_05695</name>
</gene>
<reference evidence="1 2" key="1">
    <citation type="submission" date="2018-08" db="EMBL/GenBank/DDBJ databases">
        <title>A genome reference for cultivated species of the human gut microbiota.</title>
        <authorList>
            <person name="Zou Y."/>
            <person name="Xue W."/>
            <person name="Luo G."/>
        </authorList>
    </citation>
    <scope>NUCLEOTIDE SEQUENCE [LARGE SCALE GENOMIC DNA]</scope>
    <source>
        <strain evidence="1 2">AF18-46</strain>
    </source>
</reference>
<evidence type="ECO:0000313" key="2">
    <source>
        <dbReference type="Proteomes" id="UP000284731"/>
    </source>
</evidence>
<dbReference type="Gene3D" id="3.40.50.11940">
    <property type="match status" value="2"/>
</dbReference>
<name>A0A412PF77_9FIRM</name>
<comment type="caution">
    <text evidence="1">The sequence shown here is derived from an EMBL/GenBank/DDBJ whole genome shotgun (WGS) entry which is preliminary data.</text>
</comment>
<dbReference type="InterPro" id="IPR010146">
    <property type="entry name" value="CRISPR-assoc_prot_Csn2-typ"/>
</dbReference>
<dbReference type="AlphaFoldDB" id="A0A412PF77"/>
<dbReference type="EMBL" id="QRWX01000002">
    <property type="protein sequence ID" value="RGT56298.1"/>
    <property type="molecule type" value="Genomic_DNA"/>
</dbReference>